<feature type="compositionally biased region" description="Low complexity" evidence="1">
    <location>
        <begin position="1"/>
        <end position="13"/>
    </location>
</feature>
<feature type="compositionally biased region" description="Basic residues" evidence="1">
    <location>
        <begin position="14"/>
        <end position="25"/>
    </location>
</feature>
<dbReference type="InterPro" id="IPR036867">
    <property type="entry name" value="R3H_dom_sf"/>
</dbReference>
<organism evidence="3 4">
    <name type="scientific">Diplocarpon coronariae</name>
    <dbReference type="NCBI Taxonomy" id="2795749"/>
    <lineage>
        <taxon>Eukaryota</taxon>
        <taxon>Fungi</taxon>
        <taxon>Dikarya</taxon>
        <taxon>Ascomycota</taxon>
        <taxon>Pezizomycotina</taxon>
        <taxon>Leotiomycetes</taxon>
        <taxon>Helotiales</taxon>
        <taxon>Drepanopezizaceae</taxon>
        <taxon>Diplocarpon</taxon>
    </lineage>
</organism>
<dbReference type="PROSITE" id="PS51061">
    <property type="entry name" value="R3H"/>
    <property type="match status" value="1"/>
</dbReference>
<dbReference type="InterPro" id="IPR034077">
    <property type="entry name" value="R3H_FAP1"/>
</dbReference>
<dbReference type="CDD" id="cd06006">
    <property type="entry name" value="R3H_unknown_2"/>
    <property type="match status" value="1"/>
</dbReference>
<dbReference type="InParanoid" id="A0A218Z2P8"/>
<evidence type="ECO:0000259" key="2">
    <source>
        <dbReference type="PROSITE" id="PS51061"/>
    </source>
</evidence>
<dbReference type="Pfam" id="PF01424">
    <property type="entry name" value="R3H"/>
    <property type="match status" value="1"/>
</dbReference>
<feature type="compositionally biased region" description="Basic residues" evidence="1">
    <location>
        <begin position="67"/>
        <end position="79"/>
    </location>
</feature>
<dbReference type="Proteomes" id="UP000242519">
    <property type="component" value="Unassembled WGS sequence"/>
</dbReference>
<dbReference type="STRING" id="503106.A0A218Z2P8"/>
<feature type="domain" description="R3H" evidence="2">
    <location>
        <begin position="283"/>
        <end position="346"/>
    </location>
</feature>
<keyword evidence="4" id="KW-1185">Reference proteome</keyword>
<dbReference type="SMART" id="SM00393">
    <property type="entry name" value="R3H"/>
    <property type="match status" value="1"/>
</dbReference>
<evidence type="ECO:0000256" key="1">
    <source>
        <dbReference type="SAM" id="MobiDB-lite"/>
    </source>
</evidence>
<comment type="caution">
    <text evidence="3">The sequence shown here is derived from an EMBL/GenBank/DDBJ whole genome shotgun (WGS) entry which is preliminary data.</text>
</comment>
<dbReference type="OrthoDB" id="6512771at2759"/>
<evidence type="ECO:0000313" key="3">
    <source>
        <dbReference type="EMBL" id="OWP01954.1"/>
    </source>
</evidence>
<name>A0A218Z2P8_9HELO</name>
<dbReference type="GO" id="GO:0003676">
    <property type="term" value="F:nucleic acid binding"/>
    <property type="evidence" value="ECO:0007669"/>
    <property type="project" value="UniProtKB-UniRule"/>
</dbReference>
<evidence type="ECO:0000313" key="4">
    <source>
        <dbReference type="Proteomes" id="UP000242519"/>
    </source>
</evidence>
<dbReference type="Gene3D" id="3.30.1370.50">
    <property type="entry name" value="R3H-like domain"/>
    <property type="match status" value="1"/>
</dbReference>
<gene>
    <name evidence="3" type="ORF">B2J93_4580</name>
</gene>
<proteinExistence type="predicted"/>
<dbReference type="EMBL" id="MZNU01000253">
    <property type="protein sequence ID" value="OWP01954.1"/>
    <property type="molecule type" value="Genomic_DNA"/>
</dbReference>
<dbReference type="FunFam" id="3.30.1370.50:FF:000006">
    <property type="entry name" value="NF-X1 finger transcription factor"/>
    <property type="match status" value="1"/>
</dbReference>
<dbReference type="InterPro" id="IPR001374">
    <property type="entry name" value="R3H_dom"/>
</dbReference>
<accession>A0A218Z2P8</accession>
<feature type="region of interest" description="Disordered" evidence="1">
    <location>
        <begin position="103"/>
        <end position="141"/>
    </location>
</feature>
<feature type="region of interest" description="Disordered" evidence="1">
    <location>
        <begin position="1"/>
        <end position="79"/>
    </location>
</feature>
<dbReference type="SUPFAM" id="SSF82708">
    <property type="entry name" value="R3H domain"/>
    <property type="match status" value="1"/>
</dbReference>
<dbReference type="AlphaFoldDB" id="A0A218Z2P8"/>
<sequence>MATATSASATSRATRGRYRGPRRGGPHGGSTTGNTVPHNAALALRPTSVAPETQTPAQSSRGDGRRGRFSGRGRGRGRAHLMVNGQRAFGGQLTTATLSEGSLAGDAPEFVPGQPVAPRSRQSQCRNPPRRRMSKSGAPDMATRTHEDIMNGHPVGSPKFDAGCPATKGFGAEITSVNPCAIVLGNVKTPLVTALKPVAARRPFANISVRIHAMLLILKQAIKCLASKTSPGNSKKTLECNEECLKVQRNAKLAAALKIDPATYTDDHVPYSADTLSLFAQNQKFGQQYEREFRVFAADDREKRLRLKPMQANQRAFIHALAEDFGLDSESQDPEPHRHVCIFKTPKFISAPAKTLGQCAKLRAAPVSERSKSKPLVSNAEPWNAFLLGNPKFGITIDELYADLKPEFAKAGIDFEISFLPSGDIVLKSLSTGSWLLKMDRGLAALKTPISKKISSLGLASSTSLCAVDPSLNVLRLDDQNAASGGWSQVAKGGPAAMSMAAPGIGAKSSFTVLGRRMKENEKKKAFKEPVDDWELEADAA</sequence>
<reference evidence="3 4" key="1">
    <citation type="submission" date="2017-04" db="EMBL/GenBank/DDBJ databases">
        <title>Draft genome sequence of Marssonina coronaria NL1: causal agent of apple blotch.</title>
        <authorList>
            <person name="Cheng Q."/>
        </authorList>
    </citation>
    <scope>NUCLEOTIDE SEQUENCE [LARGE SCALE GENOMIC DNA]</scope>
    <source>
        <strain evidence="3 4">NL1</strain>
    </source>
</reference>
<protein>
    <recommendedName>
        <fullName evidence="2">R3H domain-containing protein</fullName>
    </recommendedName>
</protein>